<sequence length="415" mass="44851">MPTTSGRLGRARPHPASVPKHSGVPVIEHFDRIVIGGGAMGLATTWQLASRGLRVLLLERFSPGHDRGASHGATRNMNNAYAEDHYLDLYDEALRLWRELEAESGRQLLTLNGLVTHGDPARVRAAHDSLAARGAAIELITPDEAAMRWPGMRFEGDVLVNRDAGRIHAADALEVLDALSRERGAELRYGHRVLAIDPGPDRVTATVETPAGDVAACTAEGVVVTAGAWTSQLLDGLVDLPPLRVTEEHPAHFAVRPEFASAAWPSFNHFQPEVRRTGYRGNLYGMLTPGEGIKVGFHATGDEVDPDRRSFRASDVARAQLREHVAHWFPGLDPDSAAEISCTYTLTPSERFVLDTRGRITVGAGFSGQGFKFVPAIGRVLADATLGAARPPEAFRLDAHGVRGVHGVHDVHGVR</sequence>
<protein>
    <submittedName>
        <fullName evidence="7">FAD-dependent oxidoreductase</fullName>
    </submittedName>
</protein>
<dbReference type="SUPFAM" id="SSF51905">
    <property type="entry name" value="FAD/NAD(P)-binding domain"/>
    <property type="match status" value="1"/>
</dbReference>
<evidence type="ECO:0000313" key="8">
    <source>
        <dbReference type="Proteomes" id="UP000289260"/>
    </source>
</evidence>
<evidence type="ECO:0000256" key="4">
    <source>
        <dbReference type="ARBA" id="ARBA00023002"/>
    </source>
</evidence>
<proteinExistence type="predicted"/>
<name>A0A4P6KEI4_9MICO</name>
<dbReference type="GO" id="GO:0008115">
    <property type="term" value="F:sarcosine oxidase activity"/>
    <property type="evidence" value="ECO:0007669"/>
    <property type="project" value="TreeGrafter"/>
</dbReference>
<dbReference type="OrthoDB" id="9806257at2"/>
<dbReference type="InterPro" id="IPR036188">
    <property type="entry name" value="FAD/NAD-bd_sf"/>
</dbReference>
<evidence type="ECO:0000259" key="6">
    <source>
        <dbReference type="Pfam" id="PF01266"/>
    </source>
</evidence>
<accession>A0A4P6KEI4</accession>
<evidence type="ECO:0000313" key="7">
    <source>
        <dbReference type="EMBL" id="QBE48816.1"/>
    </source>
</evidence>
<dbReference type="PANTHER" id="PTHR10961">
    <property type="entry name" value="PEROXISOMAL SARCOSINE OXIDASE"/>
    <property type="match status" value="1"/>
</dbReference>
<dbReference type="AlphaFoldDB" id="A0A4P6KEI4"/>
<gene>
    <name evidence="7" type="ORF">EVS81_08205</name>
</gene>
<feature type="domain" description="FAD dependent oxidoreductase" evidence="6">
    <location>
        <begin position="33"/>
        <end position="383"/>
    </location>
</feature>
<evidence type="ECO:0000256" key="2">
    <source>
        <dbReference type="ARBA" id="ARBA00022630"/>
    </source>
</evidence>
<dbReference type="KEGG" id="ltr:EVS81_08205"/>
<comment type="cofactor">
    <cofactor evidence="1">
        <name>FAD</name>
        <dbReference type="ChEBI" id="CHEBI:57692"/>
    </cofactor>
</comment>
<dbReference type="SUPFAM" id="SSF54373">
    <property type="entry name" value="FAD-linked reductases, C-terminal domain"/>
    <property type="match status" value="1"/>
</dbReference>
<keyword evidence="2" id="KW-0285">Flavoprotein</keyword>
<evidence type="ECO:0000256" key="3">
    <source>
        <dbReference type="ARBA" id="ARBA00022827"/>
    </source>
</evidence>
<keyword evidence="3" id="KW-0274">FAD</keyword>
<organism evidence="7 8">
    <name type="scientific">Leucobacter triazinivorans</name>
    <dbReference type="NCBI Taxonomy" id="1784719"/>
    <lineage>
        <taxon>Bacteria</taxon>
        <taxon>Bacillati</taxon>
        <taxon>Actinomycetota</taxon>
        <taxon>Actinomycetes</taxon>
        <taxon>Micrococcales</taxon>
        <taxon>Microbacteriaceae</taxon>
        <taxon>Leucobacter</taxon>
    </lineage>
</organism>
<dbReference type="Gene3D" id="3.50.50.60">
    <property type="entry name" value="FAD/NAD(P)-binding domain"/>
    <property type="match status" value="1"/>
</dbReference>
<evidence type="ECO:0000256" key="5">
    <source>
        <dbReference type="SAM" id="MobiDB-lite"/>
    </source>
</evidence>
<dbReference type="Gene3D" id="3.30.9.10">
    <property type="entry name" value="D-Amino Acid Oxidase, subunit A, domain 2"/>
    <property type="match status" value="1"/>
</dbReference>
<dbReference type="EMBL" id="CP035806">
    <property type="protein sequence ID" value="QBE48816.1"/>
    <property type="molecule type" value="Genomic_DNA"/>
</dbReference>
<dbReference type="InterPro" id="IPR006076">
    <property type="entry name" value="FAD-dep_OxRdtase"/>
</dbReference>
<dbReference type="InterPro" id="IPR045170">
    <property type="entry name" value="MTOX"/>
</dbReference>
<dbReference type="GO" id="GO:0050660">
    <property type="term" value="F:flavin adenine dinucleotide binding"/>
    <property type="evidence" value="ECO:0007669"/>
    <property type="project" value="InterPro"/>
</dbReference>
<dbReference type="PANTHER" id="PTHR10961:SF46">
    <property type="entry name" value="PEROXISOMAL SARCOSINE OXIDASE"/>
    <property type="match status" value="1"/>
</dbReference>
<reference evidence="7 8" key="1">
    <citation type="submission" date="2019-02" db="EMBL/GenBank/DDBJ databases">
        <authorList>
            <person name="Sun L."/>
            <person name="Pan D."/>
            <person name="Wu X."/>
        </authorList>
    </citation>
    <scope>NUCLEOTIDE SEQUENCE [LARGE SCALE GENOMIC DNA]</scope>
    <source>
        <strain evidence="7 8">JW-1</strain>
    </source>
</reference>
<dbReference type="Pfam" id="PF01266">
    <property type="entry name" value="DAO"/>
    <property type="match status" value="1"/>
</dbReference>
<keyword evidence="8" id="KW-1185">Reference proteome</keyword>
<feature type="region of interest" description="Disordered" evidence="5">
    <location>
        <begin position="1"/>
        <end position="22"/>
    </location>
</feature>
<evidence type="ECO:0000256" key="1">
    <source>
        <dbReference type="ARBA" id="ARBA00001974"/>
    </source>
</evidence>
<dbReference type="Proteomes" id="UP000289260">
    <property type="component" value="Chromosome"/>
</dbReference>
<keyword evidence="4" id="KW-0560">Oxidoreductase</keyword>